<evidence type="ECO:0000256" key="1">
    <source>
        <dbReference type="PROSITE-ProRule" id="PRU00339"/>
    </source>
</evidence>
<evidence type="ECO:0000313" key="3">
    <source>
        <dbReference type="Proteomes" id="UP000019086"/>
    </source>
</evidence>
<sequence>MLLILTFFLSTQQEINSMGFFDKLTTLFSSNQTEASAQTLEKATLEQLTQQADAGNAEAQYWLGRRYQLGEGVEWDIEKALEWLHRSDEQGFALAANNIGAIYHDEFGDYETATEWFKKGMEQGDSRASGSFARALLYGYGVDAEPKKAIAMLEKQGDSYSYHLLGNYYNSHVGIEDNPTLSIQYYQKALRYAQKSHDTEQILITQNQLGLVYRHIGKYDKAIENFQQAAEGGLPHAMYNMATSYRPGLGIERNVAKERYWLEKAAEKGLIDAFFPLAESYRYHNTDGVSLDYPKAIYWYEKTAESGSGDAEEALLRLAHMYETGEGVEKDVKKAQAYYEQARPLHYQDEEVEFSRVRNGDDDRMHVLLLSEDLPALIAKAEAGDSEAQCYLGIIYKEGINTEINDELAVKWLSKALENGNVWASHDLARMYEMERGGLRKDPKKIIELYTQLAEEGFVNSQFNLAEKYLFGEFVEQDYEKAAYWYHKAAEQDLTLAQLRLGDMYEFGLGVEENHETAFAYYLNSGEVEAQLALGKMFYHGKGTQQNYNEAFLAFEYASQQGNGEASFNLAVMTEHGEATKKDKKKARDYYLKAYEQGYEDAFEHYERLK</sequence>
<gene>
    <name evidence="2" type="ORF">F544_5840</name>
</gene>
<dbReference type="PANTHER" id="PTHR43628">
    <property type="entry name" value="ACTIVATOR OF C KINASE PROTEIN 1-RELATED"/>
    <property type="match status" value="1"/>
</dbReference>
<dbReference type="RefSeq" id="WP_197017027.1">
    <property type="nucleotide sequence ID" value="NZ_CP006956.1"/>
</dbReference>
<dbReference type="InterPro" id="IPR011990">
    <property type="entry name" value="TPR-like_helical_dom_sf"/>
</dbReference>
<dbReference type="KEGG" id="btra:F544_5840"/>
<dbReference type="SUPFAM" id="SSF81901">
    <property type="entry name" value="HCP-like"/>
    <property type="match status" value="3"/>
</dbReference>
<dbReference type="Gene3D" id="1.25.40.10">
    <property type="entry name" value="Tetratricopeptide repeat domain"/>
    <property type="match status" value="5"/>
</dbReference>
<dbReference type="Proteomes" id="UP000019086">
    <property type="component" value="Chromosome"/>
</dbReference>
<dbReference type="Pfam" id="PF08238">
    <property type="entry name" value="Sel1"/>
    <property type="match status" value="12"/>
</dbReference>
<dbReference type="SMART" id="SM00671">
    <property type="entry name" value="SEL1"/>
    <property type="match status" value="13"/>
</dbReference>
<dbReference type="HOGENOM" id="CLU_000288_36_14_6"/>
<dbReference type="PROSITE" id="PS50005">
    <property type="entry name" value="TPR"/>
    <property type="match status" value="1"/>
</dbReference>
<dbReference type="InterPro" id="IPR052945">
    <property type="entry name" value="Mitotic_Regulator"/>
</dbReference>
<feature type="repeat" description="TPR" evidence="1">
    <location>
        <begin position="203"/>
        <end position="236"/>
    </location>
</feature>
<dbReference type="Pfam" id="PF13424">
    <property type="entry name" value="TPR_12"/>
    <property type="match status" value="1"/>
</dbReference>
<keyword evidence="1" id="KW-0802">TPR repeat</keyword>
<reference evidence="2 3" key="1">
    <citation type="submission" date="2013-12" db="EMBL/GenBank/DDBJ databases">
        <title>Annotation of the Bibersteinia trehalosi USDA-ARS-USMARC-190 complete genome.</title>
        <authorList>
            <person name="Harhay G.P."/>
            <person name="McVey S."/>
            <person name="Clawson M.L."/>
            <person name="Bono J."/>
            <person name="Heaton M.P."/>
            <person name="Chitko-Mckown C.G."/>
            <person name="Harhay D.M."/>
            <person name="Smith T.P.L."/>
        </authorList>
    </citation>
    <scope>NUCLEOTIDE SEQUENCE [LARGE SCALE GENOMIC DNA]</scope>
    <source>
        <strain evidence="2 3">USDA-ARS-USMARC-190</strain>
    </source>
</reference>
<dbReference type="InterPro" id="IPR006597">
    <property type="entry name" value="Sel1-like"/>
</dbReference>
<dbReference type="EMBL" id="CP006956">
    <property type="protein sequence ID" value="AHG85816.1"/>
    <property type="molecule type" value="Genomic_DNA"/>
</dbReference>
<dbReference type="AlphaFoldDB" id="W0R4Y7"/>
<evidence type="ECO:0000313" key="2">
    <source>
        <dbReference type="EMBL" id="AHG85816.1"/>
    </source>
</evidence>
<name>W0R4Y7_BIBTR</name>
<dbReference type="PANTHER" id="PTHR43628:SF1">
    <property type="entry name" value="CHITIN SYNTHASE REGULATORY FACTOR 2-RELATED"/>
    <property type="match status" value="1"/>
</dbReference>
<dbReference type="InterPro" id="IPR019734">
    <property type="entry name" value="TPR_rpt"/>
</dbReference>
<protein>
    <submittedName>
        <fullName evidence="2">Sel1 domain protein repeat-containing protein</fullName>
    </submittedName>
</protein>
<accession>W0R4Y7</accession>
<proteinExistence type="predicted"/>
<dbReference type="PATRIC" id="fig|1263832.3.peg.582"/>
<organism evidence="2 3">
    <name type="scientific">Bibersteinia trehalosi USDA-ARS-USMARC-190</name>
    <dbReference type="NCBI Taxonomy" id="1263832"/>
    <lineage>
        <taxon>Bacteria</taxon>
        <taxon>Pseudomonadati</taxon>
        <taxon>Pseudomonadota</taxon>
        <taxon>Gammaproteobacteria</taxon>
        <taxon>Pasteurellales</taxon>
        <taxon>Pasteurellaceae</taxon>
        <taxon>Bibersteinia</taxon>
    </lineage>
</organism>